<proteinExistence type="predicted"/>
<name>J9FZ97_9ZZZZ</name>
<reference evidence="1" key="1">
    <citation type="journal article" date="2012" name="PLoS ONE">
        <title>Gene sets for utilization of primary and secondary nutrition supplies in the distal gut of endangered iberian lynx.</title>
        <authorList>
            <person name="Alcaide M."/>
            <person name="Messina E."/>
            <person name="Richter M."/>
            <person name="Bargiela R."/>
            <person name="Peplies J."/>
            <person name="Huws S.A."/>
            <person name="Newbold C.J."/>
            <person name="Golyshin P.N."/>
            <person name="Simon M.A."/>
            <person name="Lopez G."/>
            <person name="Yakimov M.M."/>
            <person name="Ferrer M."/>
        </authorList>
    </citation>
    <scope>NUCLEOTIDE SEQUENCE</scope>
</reference>
<organism evidence="1">
    <name type="scientific">gut metagenome</name>
    <dbReference type="NCBI Taxonomy" id="749906"/>
    <lineage>
        <taxon>unclassified sequences</taxon>
        <taxon>metagenomes</taxon>
        <taxon>organismal metagenomes</taxon>
    </lineage>
</organism>
<evidence type="ECO:0000313" key="1">
    <source>
        <dbReference type="EMBL" id="EJX00307.1"/>
    </source>
</evidence>
<protein>
    <submittedName>
        <fullName evidence="1">Uncharacterized protein</fullName>
    </submittedName>
</protein>
<dbReference type="EMBL" id="AMCI01003435">
    <property type="protein sequence ID" value="EJX00307.1"/>
    <property type="molecule type" value="Genomic_DNA"/>
</dbReference>
<comment type="caution">
    <text evidence="1">The sequence shown here is derived from an EMBL/GenBank/DDBJ whole genome shotgun (WGS) entry which is preliminary data.</text>
</comment>
<accession>J9FZ97</accession>
<sequence length="40" mass="4770">MCRAQLPSCRDFGSQLYRKTKSWPSLREPIWRYGLSNHSL</sequence>
<gene>
    <name evidence="1" type="ORF">EVA_11588</name>
</gene>
<dbReference type="AlphaFoldDB" id="J9FZ97"/>